<accession>A0A2I2G1H3</accession>
<dbReference type="VEuPathDB" id="FungiDB:P170DRAFT_438432"/>
<dbReference type="RefSeq" id="XP_024702030.1">
    <property type="nucleotide sequence ID" value="XM_024849600.1"/>
</dbReference>
<name>A0A2I2G1H3_9EURO</name>
<dbReference type="Proteomes" id="UP000234275">
    <property type="component" value="Unassembled WGS sequence"/>
</dbReference>
<comment type="caution">
    <text evidence="4">The sequence shown here is derived from an EMBL/GenBank/DDBJ whole genome shotgun (WGS) entry which is preliminary data.</text>
</comment>
<gene>
    <name evidence="4" type="ORF">P170DRAFT_438432</name>
</gene>
<dbReference type="EMBL" id="MSFO01000006">
    <property type="protein sequence ID" value="PLB46728.1"/>
    <property type="molecule type" value="Genomic_DNA"/>
</dbReference>
<feature type="signal peptide" evidence="3">
    <location>
        <begin position="1"/>
        <end position="25"/>
    </location>
</feature>
<keyword evidence="5" id="KW-1185">Reference proteome</keyword>
<feature type="region of interest" description="Disordered" evidence="1">
    <location>
        <begin position="317"/>
        <end position="364"/>
    </location>
</feature>
<dbReference type="AlphaFoldDB" id="A0A2I2G1H3"/>
<reference evidence="4 5" key="1">
    <citation type="submission" date="2016-12" db="EMBL/GenBank/DDBJ databases">
        <title>The genomes of Aspergillus section Nigri reveals drivers in fungal speciation.</title>
        <authorList>
            <consortium name="DOE Joint Genome Institute"/>
            <person name="Vesth T.C."/>
            <person name="Nybo J."/>
            <person name="Theobald S."/>
            <person name="Brandl J."/>
            <person name="Frisvad J.C."/>
            <person name="Nielsen K.F."/>
            <person name="Lyhne E.K."/>
            <person name="Kogle M.E."/>
            <person name="Kuo A."/>
            <person name="Riley R."/>
            <person name="Clum A."/>
            <person name="Nolan M."/>
            <person name="Lipzen A."/>
            <person name="Salamov A."/>
            <person name="Henrissat B."/>
            <person name="Wiebenga A."/>
            <person name="De Vries R.P."/>
            <person name="Grigoriev I.V."/>
            <person name="Mortensen U.H."/>
            <person name="Andersen M.R."/>
            <person name="Baker S.E."/>
        </authorList>
    </citation>
    <scope>NUCLEOTIDE SEQUENCE [LARGE SCALE GENOMIC DNA]</scope>
    <source>
        <strain evidence="4 5">IBT 23096</strain>
    </source>
</reference>
<evidence type="ECO:0000256" key="1">
    <source>
        <dbReference type="SAM" id="MobiDB-lite"/>
    </source>
</evidence>
<feature type="region of interest" description="Disordered" evidence="1">
    <location>
        <begin position="255"/>
        <end position="288"/>
    </location>
</feature>
<evidence type="ECO:0008006" key="6">
    <source>
        <dbReference type="Google" id="ProtNLM"/>
    </source>
</evidence>
<evidence type="ECO:0000313" key="5">
    <source>
        <dbReference type="Proteomes" id="UP000234275"/>
    </source>
</evidence>
<dbReference type="GeneID" id="36557299"/>
<keyword evidence="2" id="KW-0472">Membrane</keyword>
<evidence type="ECO:0000256" key="2">
    <source>
        <dbReference type="SAM" id="Phobius"/>
    </source>
</evidence>
<keyword evidence="2" id="KW-1133">Transmembrane helix</keyword>
<feature type="transmembrane region" description="Helical" evidence="2">
    <location>
        <begin position="290"/>
        <end position="309"/>
    </location>
</feature>
<evidence type="ECO:0000256" key="3">
    <source>
        <dbReference type="SAM" id="SignalP"/>
    </source>
</evidence>
<keyword evidence="3" id="KW-0732">Signal</keyword>
<feature type="compositionally biased region" description="Basic residues" evidence="1">
    <location>
        <begin position="347"/>
        <end position="364"/>
    </location>
</feature>
<evidence type="ECO:0000313" key="4">
    <source>
        <dbReference type="EMBL" id="PLB46728.1"/>
    </source>
</evidence>
<organism evidence="4 5">
    <name type="scientific">Aspergillus steynii IBT 23096</name>
    <dbReference type="NCBI Taxonomy" id="1392250"/>
    <lineage>
        <taxon>Eukaryota</taxon>
        <taxon>Fungi</taxon>
        <taxon>Dikarya</taxon>
        <taxon>Ascomycota</taxon>
        <taxon>Pezizomycotina</taxon>
        <taxon>Eurotiomycetes</taxon>
        <taxon>Eurotiomycetidae</taxon>
        <taxon>Eurotiales</taxon>
        <taxon>Aspergillaceae</taxon>
        <taxon>Aspergillus</taxon>
        <taxon>Aspergillus subgen. Circumdati</taxon>
    </lineage>
</organism>
<sequence length="364" mass="38340">MHTSRILRSAISILTLSAQLQLSAASPVDIDEARLEKRCDNPCGYYGQVCCTGSQTCSTNGNGQAVCEDGGGSDDGGWEYHTTTWVVTETDTSTFTSTWSTRGSKPTATGGGGSGSCKSDLGETVCGNTCCGAAYVCSNDQCIMGSSSIWATATATPPVRGTSASTVTATASATTTQPFETPVGTDGAAMVGVKAPDDGGLSGGAIAGIVIGSIAGAFLLLLLLACLCCRGALESLFACLGIGRRRRKETTYVEDRYSHHSHAHGGRPEGRTWFGARPSAPETGEKKSKWGSMASIGIILGALALCLGLKRRRDHDEKSSLSYPSSYYTYSDYYTNTSASSESSDRRTRRSRRSYPRPPRSRRS</sequence>
<protein>
    <recommendedName>
        <fullName evidence="6">Mid2 domain-containing protein</fullName>
    </recommendedName>
</protein>
<proteinExistence type="predicted"/>
<keyword evidence="2" id="KW-0812">Transmembrane</keyword>
<feature type="compositionally biased region" description="Low complexity" evidence="1">
    <location>
        <begin position="320"/>
        <end position="342"/>
    </location>
</feature>
<dbReference type="STRING" id="1392250.A0A2I2G1H3"/>
<feature type="chain" id="PRO_5014125577" description="Mid2 domain-containing protein" evidence="3">
    <location>
        <begin position="26"/>
        <end position="364"/>
    </location>
</feature>
<dbReference type="OrthoDB" id="5425848at2759"/>